<proteinExistence type="predicted"/>
<evidence type="ECO:0000313" key="3">
    <source>
        <dbReference type="Proteomes" id="UP001151529"/>
    </source>
</evidence>
<comment type="caution">
    <text evidence="2">The sequence shown here is derived from an EMBL/GenBank/DDBJ whole genome shotgun (WGS) entry which is preliminary data.</text>
</comment>
<keyword evidence="3" id="KW-1185">Reference proteome</keyword>
<dbReference type="EMBL" id="JAPFFL010000015">
    <property type="protein sequence ID" value="KAJ6677208.1"/>
    <property type="molecule type" value="Genomic_DNA"/>
</dbReference>
<gene>
    <name evidence="2" type="ORF">OIU85_010388</name>
</gene>
<keyword evidence="1" id="KW-0472">Membrane</keyword>
<protein>
    <submittedName>
        <fullName evidence="2">Uncharacterized protein</fullName>
    </submittedName>
</protein>
<sequence length="111" mass="12515">MTGTGGDSMNGSVHSFSGLIHKPDVRITVLFLGVVAVSCLVLYEFADPFELMPSSFGSSSHSGSLSMVYQQTYKEMYFHNSKAKNKRLWISVSRNHKLARDEKRQSRVRKK</sequence>
<dbReference type="AlphaFoldDB" id="A0A9Q0SHH7"/>
<dbReference type="OrthoDB" id="10489167at2759"/>
<reference evidence="2" key="1">
    <citation type="submission" date="2022-11" db="EMBL/GenBank/DDBJ databases">
        <authorList>
            <person name="Hyden B.L."/>
            <person name="Feng K."/>
            <person name="Yates T."/>
            <person name="Jawdy S."/>
            <person name="Smart L.B."/>
            <person name="Muchero W."/>
        </authorList>
    </citation>
    <scope>NUCLEOTIDE SEQUENCE</scope>
    <source>
        <tissue evidence="2">Shoot tip</tissue>
    </source>
</reference>
<reference evidence="2" key="2">
    <citation type="journal article" date="2023" name="Int. J. Mol. Sci.">
        <title>De Novo Assembly and Annotation of 11 Diverse Shrub Willow (Salix) Genomes Reveals Novel Gene Organization in Sex-Linked Regions.</title>
        <authorList>
            <person name="Hyden B."/>
            <person name="Feng K."/>
            <person name="Yates T.B."/>
            <person name="Jawdy S."/>
            <person name="Cereghino C."/>
            <person name="Smart L.B."/>
            <person name="Muchero W."/>
        </authorList>
    </citation>
    <scope>NUCLEOTIDE SEQUENCE [LARGE SCALE GENOMIC DNA]</scope>
    <source>
        <tissue evidence="2">Shoot tip</tissue>
    </source>
</reference>
<accession>A0A9Q0SHH7</accession>
<evidence type="ECO:0000256" key="1">
    <source>
        <dbReference type="SAM" id="Phobius"/>
    </source>
</evidence>
<feature type="transmembrane region" description="Helical" evidence="1">
    <location>
        <begin position="25"/>
        <end position="46"/>
    </location>
</feature>
<dbReference type="Proteomes" id="UP001151529">
    <property type="component" value="Chromosome 15Z"/>
</dbReference>
<name>A0A9Q0SHH7_SALVM</name>
<keyword evidence="1" id="KW-0812">Transmembrane</keyword>
<keyword evidence="1" id="KW-1133">Transmembrane helix</keyword>
<evidence type="ECO:0000313" key="2">
    <source>
        <dbReference type="EMBL" id="KAJ6677208.1"/>
    </source>
</evidence>
<organism evidence="2 3">
    <name type="scientific">Salix viminalis</name>
    <name type="common">Common osier</name>
    <name type="synonym">Basket willow</name>
    <dbReference type="NCBI Taxonomy" id="40686"/>
    <lineage>
        <taxon>Eukaryota</taxon>
        <taxon>Viridiplantae</taxon>
        <taxon>Streptophyta</taxon>
        <taxon>Embryophyta</taxon>
        <taxon>Tracheophyta</taxon>
        <taxon>Spermatophyta</taxon>
        <taxon>Magnoliopsida</taxon>
        <taxon>eudicotyledons</taxon>
        <taxon>Gunneridae</taxon>
        <taxon>Pentapetalae</taxon>
        <taxon>rosids</taxon>
        <taxon>fabids</taxon>
        <taxon>Malpighiales</taxon>
        <taxon>Salicaceae</taxon>
        <taxon>Saliceae</taxon>
        <taxon>Salix</taxon>
    </lineage>
</organism>